<dbReference type="InterPro" id="IPR002772">
    <property type="entry name" value="Glyco_hydro_3_C"/>
</dbReference>
<dbReference type="Pfam" id="PF14310">
    <property type="entry name" value="Fn3-like"/>
    <property type="match status" value="1"/>
</dbReference>
<name>A0A5P1FKF1_ASPOF</name>
<dbReference type="GO" id="GO:0009044">
    <property type="term" value="F:xylan 1,4-beta-xylosidase activity"/>
    <property type="evidence" value="ECO:0007669"/>
    <property type="project" value="InterPro"/>
</dbReference>
<dbReference type="InterPro" id="IPR044993">
    <property type="entry name" value="BXL"/>
</dbReference>
<dbReference type="SMART" id="SM01217">
    <property type="entry name" value="Fn3_like"/>
    <property type="match status" value="1"/>
</dbReference>
<dbReference type="PANTHER" id="PTHR42721">
    <property type="entry name" value="SUGAR HYDROLASE-RELATED"/>
    <property type="match status" value="1"/>
</dbReference>
<dbReference type="InterPro" id="IPR017853">
    <property type="entry name" value="GH"/>
</dbReference>
<organism evidence="5 6">
    <name type="scientific">Asparagus officinalis</name>
    <name type="common">Garden asparagus</name>
    <dbReference type="NCBI Taxonomy" id="4686"/>
    <lineage>
        <taxon>Eukaryota</taxon>
        <taxon>Viridiplantae</taxon>
        <taxon>Streptophyta</taxon>
        <taxon>Embryophyta</taxon>
        <taxon>Tracheophyta</taxon>
        <taxon>Spermatophyta</taxon>
        <taxon>Magnoliopsida</taxon>
        <taxon>Liliopsida</taxon>
        <taxon>Asparagales</taxon>
        <taxon>Asparagaceae</taxon>
        <taxon>Asparagoideae</taxon>
        <taxon>Asparagus</taxon>
    </lineage>
</organism>
<dbReference type="GO" id="GO:0031222">
    <property type="term" value="P:arabinan catabolic process"/>
    <property type="evidence" value="ECO:0007669"/>
    <property type="project" value="TreeGrafter"/>
</dbReference>
<dbReference type="GO" id="GO:0045493">
    <property type="term" value="P:xylan catabolic process"/>
    <property type="evidence" value="ECO:0007669"/>
    <property type="project" value="InterPro"/>
</dbReference>
<evidence type="ECO:0000313" key="5">
    <source>
        <dbReference type="EMBL" id="ONK78796.1"/>
    </source>
</evidence>
<dbReference type="InterPro" id="IPR036962">
    <property type="entry name" value="Glyco_hydro_3_N_sf"/>
</dbReference>
<evidence type="ECO:0000313" key="6">
    <source>
        <dbReference type="Proteomes" id="UP000243459"/>
    </source>
</evidence>
<feature type="domain" description="Fibronectin type III-like" evidence="4">
    <location>
        <begin position="475"/>
        <end position="545"/>
    </location>
</feature>
<protein>
    <recommendedName>
        <fullName evidence="4">Fibronectin type III-like domain-containing protein</fullName>
    </recommendedName>
</protein>
<dbReference type="InterPro" id="IPR036881">
    <property type="entry name" value="Glyco_hydro_3_C_sf"/>
</dbReference>
<dbReference type="EMBL" id="CM007382">
    <property type="protein sequence ID" value="ONK78796.1"/>
    <property type="molecule type" value="Genomic_DNA"/>
</dbReference>
<keyword evidence="3" id="KW-0326">Glycosidase</keyword>
<dbReference type="OMA" id="NCHYKIS"/>
<dbReference type="InterPro" id="IPR013783">
    <property type="entry name" value="Ig-like_fold"/>
</dbReference>
<evidence type="ECO:0000256" key="2">
    <source>
        <dbReference type="ARBA" id="ARBA00022801"/>
    </source>
</evidence>
<evidence type="ECO:0000256" key="1">
    <source>
        <dbReference type="ARBA" id="ARBA00022729"/>
    </source>
</evidence>
<evidence type="ECO:0000259" key="4">
    <source>
        <dbReference type="SMART" id="SM01217"/>
    </source>
</evidence>
<dbReference type="Proteomes" id="UP000243459">
    <property type="component" value="Chromosome 2"/>
</dbReference>
<dbReference type="GO" id="GO:0046556">
    <property type="term" value="F:alpha-L-arabinofuranosidase activity"/>
    <property type="evidence" value="ECO:0007669"/>
    <property type="project" value="TreeGrafter"/>
</dbReference>
<gene>
    <name evidence="5" type="ORF">A4U43_C02F22520</name>
</gene>
<proteinExistence type="predicted"/>
<sequence>MVETFLRPFEMCVKEGDASSVMCSYNKINGVPSCVDTRLMKQTIRNEWNLHGYIVSDCDSLDAIYSYQHWLDFSPEEAVAAATRAGLDLDCGLFGTNYHKDHGVKAVAEGKLAEKDIDNSLRNLYMVLMRVGFFDNIPQYENLGVKDICTPENIELARESARQGIVLLKNERNTLPLASTKGNKKLKVAVVGPHAQATDVMRGNYAGPPCQITSPENGISRHVNVITRLGCDDFRCKSAHNISEAVEAANIADATIIVTGLDPYHIEGEEKDRDNLLLPGYQTHLIEQVAEASNGPVVLVIMSGGGVDISFAQNNPKIGAILWAGYPGQEGGHAIADVVFGRYNPGGRLPLTWYTNKYVNLLPITSMRLRPDTELGYPGRTYKFYDGPEILYPFGFGLSYTGFRYTIKNFLAAATAATIAMSSSHQKCKNVTYRADTFGFAPPKCQSVVVADSPCGETIKIDVQVTNTGTVDGTDVVLVYSKPPVEIDGAPLKQLAKYERVFVPAKSAKIVKFELNACEALGIVDSTAYVVLPAGKHMIQVGDGEKAVGFPVEIKF</sequence>
<dbReference type="SUPFAM" id="SSF51445">
    <property type="entry name" value="(Trans)glycosidases"/>
    <property type="match status" value="1"/>
</dbReference>
<dbReference type="Gramene" id="ONK78796">
    <property type="protein sequence ID" value="ONK78796"/>
    <property type="gene ID" value="A4U43_C02F22520"/>
</dbReference>
<dbReference type="InterPro" id="IPR001764">
    <property type="entry name" value="Glyco_hydro_3_N"/>
</dbReference>
<dbReference type="InterPro" id="IPR026891">
    <property type="entry name" value="Fn3-like"/>
</dbReference>
<reference evidence="6" key="1">
    <citation type="journal article" date="2017" name="Nat. Commun.">
        <title>The asparagus genome sheds light on the origin and evolution of a young Y chromosome.</title>
        <authorList>
            <person name="Harkess A."/>
            <person name="Zhou J."/>
            <person name="Xu C."/>
            <person name="Bowers J.E."/>
            <person name="Van der Hulst R."/>
            <person name="Ayyampalayam S."/>
            <person name="Mercati F."/>
            <person name="Riccardi P."/>
            <person name="McKain M.R."/>
            <person name="Kakrana A."/>
            <person name="Tang H."/>
            <person name="Ray J."/>
            <person name="Groenendijk J."/>
            <person name="Arikit S."/>
            <person name="Mathioni S.M."/>
            <person name="Nakano M."/>
            <person name="Shan H."/>
            <person name="Telgmann-Rauber A."/>
            <person name="Kanno A."/>
            <person name="Yue Z."/>
            <person name="Chen H."/>
            <person name="Li W."/>
            <person name="Chen Y."/>
            <person name="Xu X."/>
            <person name="Zhang Y."/>
            <person name="Luo S."/>
            <person name="Chen H."/>
            <person name="Gao J."/>
            <person name="Mao Z."/>
            <person name="Pires J.C."/>
            <person name="Luo M."/>
            <person name="Kudrna D."/>
            <person name="Wing R.A."/>
            <person name="Meyers B.C."/>
            <person name="Yi K."/>
            <person name="Kong H."/>
            <person name="Lavrijsen P."/>
            <person name="Sunseri F."/>
            <person name="Falavigna A."/>
            <person name="Ye Y."/>
            <person name="Leebens-Mack J.H."/>
            <person name="Chen G."/>
        </authorList>
    </citation>
    <scope>NUCLEOTIDE SEQUENCE [LARGE SCALE GENOMIC DNA]</scope>
    <source>
        <strain evidence="6">cv. DH0086</strain>
    </source>
</reference>
<dbReference type="Pfam" id="PF01915">
    <property type="entry name" value="Glyco_hydro_3_C"/>
    <property type="match status" value="1"/>
</dbReference>
<dbReference type="Gene3D" id="2.60.40.10">
    <property type="entry name" value="Immunoglobulins"/>
    <property type="match status" value="1"/>
</dbReference>
<dbReference type="Gene3D" id="3.40.50.1700">
    <property type="entry name" value="Glycoside hydrolase family 3 C-terminal domain"/>
    <property type="match status" value="1"/>
</dbReference>
<dbReference type="SUPFAM" id="SSF52279">
    <property type="entry name" value="Beta-D-glucan exohydrolase, C-terminal domain"/>
    <property type="match status" value="1"/>
</dbReference>
<dbReference type="FunFam" id="3.40.50.1700:FF:000001">
    <property type="entry name" value="probable beta-D-xylosidase 2"/>
    <property type="match status" value="1"/>
</dbReference>
<keyword evidence="1" id="KW-0732">Signal</keyword>
<keyword evidence="2" id="KW-0378">Hydrolase</keyword>
<dbReference type="AlphaFoldDB" id="A0A5P1FKF1"/>
<keyword evidence="6" id="KW-1185">Reference proteome</keyword>
<dbReference type="Pfam" id="PF00933">
    <property type="entry name" value="Glyco_hydro_3"/>
    <property type="match status" value="1"/>
</dbReference>
<evidence type="ECO:0000256" key="3">
    <source>
        <dbReference type="ARBA" id="ARBA00023295"/>
    </source>
</evidence>
<accession>A0A5P1FKF1</accession>
<dbReference type="Gene3D" id="3.20.20.300">
    <property type="entry name" value="Glycoside hydrolase, family 3, N-terminal domain"/>
    <property type="match status" value="1"/>
</dbReference>
<dbReference type="PANTHER" id="PTHR42721:SF11">
    <property type="entry name" value="BETA-D-XYLOSIDASE 5-RELATED"/>
    <property type="match status" value="1"/>
</dbReference>